<accession>A0A6J4L2C3</accession>
<evidence type="ECO:0000313" key="1">
    <source>
        <dbReference type="EMBL" id="CAA9320945.1"/>
    </source>
</evidence>
<name>A0A6J4L2C3_9CYAN</name>
<gene>
    <name evidence="1" type="ORF">AVDCRST_MAG84-1346</name>
</gene>
<dbReference type="EMBL" id="CADCTZ010000209">
    <property type="protein sequence ID" value="CAA9320945.1"/>
    <property type="molecule type" value="Genomic_DNA"/>
</dbReference>
<organism evidence="1">
    <name type="scientific">uncultured Microcoleus sp</name>
    <dbReference type="NCBI Taxonomy" id="259945"/>
    <lineage>
        <taxon>Bacteria</taxon>
        <taxon>Bacillati</taxon>
        <taxon>Cyanobacteriota</taxon>
        <taxon>Cyanophyceae</taxon>
        <taxon>Oscillatoriophycideae</taxon>
        <taxon>Oscillatoriales</taxon>
        <taxon>Microcoleaceae</taxon>
        <taxon>Microcoleus</taxon>
        <taxon>environmental samples</taxon>
    </lineage>
</organism>
<dbReference type="AlphaFoldDB" id="A0A6J4L2C3"/>
<proteinExistence type="predicted"/>
<protein>
    <submittedName>
        <fullName evidence="1">Uncharacterized protein</fullName>
    </submittedName>
</protein>
<sequence length="29" mass="3249">MMVYQNLKILQEKIENAILAAARGLESNS</sequence>
<reference evidence="1" key="1">
    <citation type="submission" date="2020-02" db="EMBL/GenBank/DDBJ databases">
        <authorList>
            <person name="Meier V. D."/>
        </authorList>
    </citation>
    <scope>NUCLEOTIDE SEQUENCE</scope>
    <source>
        <strain evidence="1">AVDCRST_MAG84</strain>
    </source>
</reference>